<organism evidence="7 8">
    <name type="scientific">Actinocrinis puniceicyclus</name>
    <dbReference type="NCBI Taxonomy" id="977794"/>
    <lineage>
        <taxon>Bacteria</taxon>
        <taxon>Bacillati</taxon>
        <taxon>Actinomycetota</taxon>
        <taxon>Actinomycetes</taxon>
        <taxon>Catenulisporales</taxon>
        <taxon>Actinospicaceae</taxon>
        <taxon>Actinocrinis</taxon>
    </lineage>
</organism>
<comment type="caution">
    <text evidence="7">The sequence shown here is derived from an EMBL/GenBank/DDBJ whole genome shotgun (WGS) entry which is preliminary data.</text>
</comment>
<feature type="transmembrane region" description="Helical" evidence="6">
    <location>
        <begin position="200"/>
        <end position="222"/>
    </location>
</feature>
<protein>
    <submittedName>
        <fullName evidence="7">YihY/virulence factor BrkB family protein</fullName>
    </submittedName>
</protein>
<keyword evidence="2" id="KW-1003">Cell membrane</keyword>
<gene>
    <name evidence="7" type="ORF">KGA66_01705</name>
</gene>
<dbReference type="Pfam" id="PF03631">
    <property type="entry name" value="Virul_fac_BrkB"/>
    <property type="match status" value="1"/>
</dbReference>
<sequence>MPGAREKRRRDAEGRAGLIARIRARARPLIARTIGTAVYRAFIRYRVQRGSRLAAAITYSAFLSLFPLLAVAAAIAAAVLGESGTAKLRARIEHNLPGIVEKLPLDAVVSHAATIGVVSSLLLVWTGLSWVNAARGCLRTIWRVEDMPGAFVTRKLADLASLVGLGAIATVSLSAATASFALGGVVLRALGFADTPPARVLLWLLGVAVGLAASTAMFAYLLAGIPRLHIPRGVLLRTALVAAILFEVTKSLLAAYIGRVAGRSLYGAFGVPVALLLWLDLTFQALLFLSAWTATRTLDLLDRPGQ</sequence>
<accession>A0A8J7WIW4</accession>
<feature type="transmembrane region" description="Helical" evidence="6">
    <location>
        <begin position="234"/>
        <end position="257"/>
    </location>
</feature>
<keyword evidence="3 6" id="KW-0812">Transmembrane</keyword>
<evidence type="ECO:0000256" key="6">
    <source>
        <dbReference type="SAM" id="Phobius"/>
    </source>
</evidence>
<feature type="transmembrane region" description="Helical" evidence="6">
    <location>
        <begin position="269"/>
        <end position="294"/>
    </location>
</feature>
<dbReference type="GO" id="GO:0005886">
    <property type="term" value="C:plasma membrane"/>
    <property type="evidence" value="ECO:0007669"/>
    <property type="project" value="UniProtKB-SubCell"/>
</dbReference>
<dbReference type="PANTHER" id="PTHR30213">
    <property type="entry name" value="INNER MEMBRANE PROTEIN YHJD"/>
    <property type="match status" value="1"/>
</dbReference>
<evidence type="ECO:0000256" key="2">
    <source>
        <dbReference type="ARBA" id="ARBA00022475"/>
    </source>
</evidence>
<keyword evidence="5 6" id="KW-0472">Membrane</keyword>
<keyword evidence="4 6" id="KW-1133">Transmembrane helix</keyword>
<evidence type="ECO:0000313" key="7">
    <source>
        <dbReference type="EMBL" id="MBS2961745.1"/>
    </source>
</evidence>
<dbReference type="PIRSF" id="PIRSF035875">
    <property type="entry name" value="RNase_BN"/>
    <property type="match status" value="1"/>
</dbReference>
<feature type="transmembrane region" description="Helical" evidence="6">
    <location>
        <begin position="53"/>
        <end position="80"/>
    </location>
</feature>
<feature type="transmembrane region" description="Helical" evidence="6">
    <location>
        <begin position="159"/>
        <end position="180"/>
    </location>
</feature>
<comment type="subcellular location">
    <subcellularLocation>
        <location evidence="1">Cell membrane</location>
        <topology evidence="1">Multi-pass membrane protein</topology>
    </subcellularLocation>
</comment>
<dbReference type="Proteomes" id="UP000677913">
    <property type="component" value="Unassembled WGS sequence"/>
</dbReference>
<evidence type="ECO:0000256" key="4">
    <source>
        <dbReference type="ARBA" id="ARBA00022989"/>
    </source>
</evidence>
<feature type="transmembrane region" description="Helical" evidence="6">
    <location>
        <begin position="112"/>
        <end position="138"/>
    </location>
</feature>
<dbReference type="RefSeq" id="WP_211463708.1">
    <property type="nucleotide sequence ID" value="NZ_JAGSXH010000003.1"/>
</dbReference>
<evidence type="ECO:0000256" key="1">
    <source>
        <dbReference type="ARBA" id="ARBA00004651"/>
    </source>
</evidence>
<evidence type="ECO:0000256" key="3">
    <source>
        <dbReference type="ARBA" id="ARBA00022692"/>
    </source>
</evidence>
<dbReference type="InterPro" id="IPR017039">
    <property type="entry name" value="Virul_fac_BrkB"/>
</dbReference>
<dbReference type="PANTHER" id="PTHR30213:SF1">
    <property type="entry name" value="INNER MEMBRANE PROTEIN YHJD"/>
    <property type="match status" value="1"/>
</dbReference>
<dbReference type="EMBL" id="JAGSXH010000003">
    <property type="protein sequence ID" value="MBS2961745.1"/>
    <property type="molecule type" value="Genomic_DNA"/>
</dbReference>
<reference evidence="7" key="1">
    <citation type="submission" date="2021-04" db="EMBL/GenBank/DDBJ databases">
        <title>Genome based classification of Actinospica acidithermotolerans sp. nov., an actinobacterium isolated from an Indonesian hot spring.</title>
        <authorList>
            <person name="Kusuma A.B."/>
            <person name="Putra K.E."/>
            <person name="Nafisah S."/>
            <person name="Loh J."/>
            <person name="Nouioui I."/>
            <person name="Goodfellow M."/>
        </authorList>
    </citation>
    <scope>NUCLEOTIDE SEQUENCE</scope>
    <source>
        <strain evidence="7">DSM 45618</strain>
    </source>
</reference>
<dbReference type="AlphaFoldDB" id="A0A8J7WIW4"/>
<proteinExistence type="predicted"/>
<evidence type="ECO:0000256" key="5">
    <source>
        <dbReference type="ARBA" id="ARBA00023136"/>
    </source>
</evidence>
<keyword evidence="8" id="KW-1185">Reference proteome</keyword>
<name>A0A8J7WIW4_9ACTN</name>
<evidence type="ECO:0000313" key="8">
    <source>
        <dbReference type="Proteomes" id="UP000677913"/>
    </source>
</evidence>